<gene>
    <name evidence="5" type="ORF">GCM10011459_01780</name>
</gene>
<evidence type="ECO:0000256" key="2">
    <source>
        <dbReference type="ARBA" id="ARBA00022857"/>
    </source>
</evidence>
<sequence length="224" mass="24487">MSKPYIICHMMTSVDGRIDCGMTAQLQGNNTYYSTLNELNAPTRISGRVTAQTELSNGQLLSNNATPIGKEVFHQNTVADAYEIVMDTKGRTSWSDDHGSSKPHLIITSEQASTDYLTDLDNKGISWIATGKEQINLARAMEILRNKFGVERLAIVGGGKINGGFLEAGLIDEISIVIGPGADGRVNQPSLFDGRPENQRPIDLKLKAVQSFDDGAVWLRYLTK</sequence>
<dbReference type="PANTHER" id="PTHR38011:SF7">
    <property type="entry name" value="2,5-DIAMINO-6-RIBOSYLAMINO-4(3H)-PYRIMIDINONE 5'-PHOSPHATE REDUCTASE"/>
    <property type="match status" value="1"/>
</dbReference>
<proteinExistence type="predicted"/>
<organism evidence="5 6">
    <name type="scientific">Limosilactobacillus caviae</name>
    <dbReference type="NCBI Taxonomy" id="1769424"/>
    <lineage>
        <taxon>Bacteria</taxon>
        <taxon>Bacillati</taxon>
        <taxon>Bacillota</taxon>
        <taxon>Bacilli</taxon>
        <taxon>Lactobacillales</taxon>
        <taxon>Lactobacillaceae</taxon>
        <taxon>Limosilactobacillus</taxon>
    </lineage>
</organism>
<name>A0ABQ2C4P7_9LACO</name>
<evidence type="ECO:0000259" key="4">
    <source>
        <dbReference type="Pfam" id="PF01872"/>
    </source>
</evidence>
<evidence type="ECO:0000256" key="3">
    <source>
        <dbReference type="ARBA" id="ARBA00023002"/>
    </source>
</evidence>
<dbReference type="InterPro" id="IPR050765">
    <property type="entry name" value="Riboflavin_Biosynth_HTPR"/>
</dbReference>
<dbReference type="Proteomes" id="UP000603295">
    <property type="component" value="Unassembled WGS sequence"/>
</dbReference>
<dbReference type="InterPro" id="IPR024072">
    <property type="entry name" value="DHFR-like_dom_sf"/>
</dbReference>
<dbReference type="SUPFAM" id="SSF53597">
    <property type="entry name" value="Dihydrofolate reductase-like"/>
    <property type="match status" value="1"/>
</dbReference>
<dbReference type="PANTHER" id="PTHR38011">
    <property type="entry name" value="DIHYDROFOLATE REDUCTASE FAMILY PROTEIN (AFU_ORTHOLOGUE AFUA_8G06820)"/>
    <property type="match status" value="1"/>
</dbReference>
<evidence type="ECO:0000313" key="5">
    <source>
        <dbReference type="EMBL" id="GGI62344.1"/>
    </source>
</evidence>
<dbReference type="EMBL" id="BMDS01000001">
    <property type="protein sequence ID" value="GGI62344.1"/>
    <property type="molecule type" value="Genomic_DNA"/>
</dbReference>
<comment type="pathway">
    <text evidence="1">Cofactor biosynthesis; riboflavin biosynthesis.</text>
</comment>
<keyword evidence="6" id="KW-1185">Reference proteome</keyword>
<feature type="domain" description="Bacterial bifunctional deaminase-reductase C-terminal" evidence="4">
    <location>
        <begin position="4"/>
        <end position="216"/>
    </location>
</feature>
<evidence type="ECO:0000256" key="1">
    <source>
        <dbReference type="ARBA" id="ARBA00005104"/>
    </source>
</evidence>
<dbReference type="Pfam" id="PF01872">
    <property type="entry name" value="RibD_C"/>
    <property type="match status" value="1"/>
</dbReference>
<accession>A0ABQ2C4P7</accession>
<protein>
    <submittedName>
        <fullName evidence="5">5-amino-6-(5-phosphoribosylamino)uracil reductase</fullName>
    </submittedName>
</protein>
<keyword evidence="2" id="KW-0521">NADP</keyword>
<dbReference type="Gene3D" id="3.40.430.10">
    <property type="entry name" value="Dihydrofolate Reductase, subunit A"/>
    <property type="match status" value="1"/>
</dbReference>
<dbReference type="InterPro" id="IPR002734">
    <property type="entry name" value="RibDG_C"/>
</dbReference>
<evidence type="ECO:0000313" key="6">
    <source>
        <dbReference type="Proteomes" id="UP000603295"/>
    </source>
</evidence>
<keyword evidence="3" id="KW-0560">Oxidoreductase</keyword>
<reference evidence="6" key="1">
    <citation type="journal article" date="2019" name="Int. J. Syst. Evol. Microbiol.">
        <title>The Global Catalogue of Microorganisms (GCM) 10K type strain sequencing project: providing services to taxonomists for standard genome sequencing and annotation.</title>
        <authorList>
            <consortium name="The Broad Institute Genomics Platform"/>
            <consortium name="The Broad Institute Genome Sequencing Center for Infectious Disease"/>
            <person name="Wu L."/>
            <person name="Ma J."/>
        </authorList>
    </citation>
    <scope>NUCLEOTIDE SEQUENCE [LARGE SCALE GENOMIC DNA]</scope>
    <source>
        <strain evidence="6">CCM 8609</strain>
    </source>
</reference>
<comment type="caution">
    <text evidence="5">The sequence shown here is derived from an EMBL/GenBank/DDBJ whole genome shotgun (WGS) entry which is preliminary data.</text>
</comment>
<dbReference type="RefSeq" id="WP_153709358.1">
    <property type="nucleotide sequence ID" value="NZ_BMDS01000001.1"/>
</dbReference>